<dbReference type="Proteomes" id="UP000272888">
    <property type="component" value="Unassembled WGS sequence"/>
</dbReference>
<dbReference type="SMART" id="SM00448">
    <property type="entry name" value="REC"/>
    <property type="match status" value="1"/>
</dbReference>
<dbReference type="Gene3D" id="3.40.50.2300">
    <property type="match status" value="1"/>
</dbReference>
<name>A0A3A8P6X9_9BACT</name>
<evidence type="ECO:0000256" key="5">
    <source>
        <dbReference type="ARBA" id="ARBA00023163"/>
    </source>
</evidence>
<dbReference type="GO" id="GO:0000160">
    <property type="term" value="P:phosphorelay signal transduction system"/>
    <property type="evidence" value="ECO:0007669"/>
    <property type="project" value="InterPro"/>
</dbReference>
<evidence type="ECO:0000256" key="3">
    <source>
        <dbReference type="ARBA" id="ARBA00023015"/>
    </source>
</evidence>
<dbReference type="PROSITE" id="PS50045">
    <property type="entry name" value="SIGMA54_INTERACT_4"/>
    <property type="match status" value="1"/>
</dbReference>
<dbReference type="Pfam" id="PF25601">
    <property type="entry name" value="AAA_lid_14"/>
    <property type="match status" value="1"/>
</dbReference>
<sequence>MSTSLLLVDDDRTFSSLAASMLSQEGFRVRVARSLHETRAALAAEAPDLVVLDRRLPDGDGLVFLPELRAQLPATVVLMVTAHGDIESAVEAIRAGARDYLSKPVEIDDLVMRARRAASDLQLEERLRQAESVLEGRHRMAESRSPTMQRTLEMLARIATTPRSPVLLLGETGTGKAVLARHLHALRQKQGAFVQINCAALPDTMMESELFGHERGAFTDAKTARRGLVELASDGLLFLDEVGELPLALQAKLLTFLDRGAFRRLGGTTELTSTARIVAATNKDLDAEVAAGRFREDLLFRLSVFRVEVPPLRERREDVLPLARTLVLELCSELGRRPVPFSAAAEERLLSYAFPGNVRELRNVLERALVLEGGPALELPSLAKGGGTPPPGDPNAFSVSGPPRPLDEVDRLYVRHVLEQLGGRRMEAARALGLSYPTFLRRLEENPPSE</sequence>
<dbReference type="InterPro" id="IPR002197">
    <property type="entry name" value="HTH_Fis"/>
</dbReference>
<proteinExistence type="predicted"/>
<dbReference type="GO" id="GO:0005524">
    <property type="term" value="F:ATP binding"/>
    <property type="evidence" value="ECO:0007669"/>
    <property type="project" value="UniProtKB-KW"/>
</dbReference>
<dbReference type="EMBL" id="RAWB01000365">
    <property type="protein sequence ID" value="RKH52158.1"/>
    <property type="molecule type" value="Genomic_DNA"/>
</dbReference>
<dbReference type="PROSITE" id="PS50110">
    <property type="entry name" value="RESPONSE_REGULATORY"/>
    <property type="match status" value="1"/>
</dbReference>
<dbReference type="InterPro" id="IPR003593">
    <property type="entry name" value="AAA+_ATPase"/>
</dbReference>
<keyword evidence="11" id="KW-1185">Reference proteome</keyword>
<dbReference type="Gene3D" id="3.40.50.300">
    <property type="entry name" value="P-loop containing nucleotide triphosphate hydrolases"/>
    <property type="match status" value="1"/>
</dbReference>
<dbReference type="Gene3D" id="1.10.8.60">
    <property type="match status" value="1"/>
</dbReference>
<dbReference type="GO" id="GO:0006355">
    <property type="term" value="P:regulation of DNA-templated transcription"/>
    <property type="evidence" value="ECO:0007669"/>
    <property type="project" value="InterPro"/>
</dbReference>
<evidence type="ECO:0000259" key="8">
    <source>
        <dbReference type="PROSITE" id="PS50045"/>
    </source>
</evidence>
<dbReference type="FunFam" id="3.40.50.300:FF:000006">
    <property type="entry name" value="DNA-binding transcriptional regulator NtrC"/>
    <property type="match status" value="1"/>
</dbReference>
<dbReference type="InterPro" id="IPR002078">
    <property type="entry name" value="Sigma_54_int"/>
</dbReference>
<dbReference type="PROSITE" id="PS00675">
    <property type="entry name" value="SIGMA54_INTERACT_1"/>
    <property type="match status" value="1"/>
</dbReference>
<evidence type="ECO:0000256" key="1">
    <source>
        <dbReference type="ARBA" id="ARBA00022741"/>
    </source>
</evidence>
<dbReference type="PANTHER" id="PTHR32071">
    <property type="entry name" value="TRANSCRIPTIONAL REGULATORY PROTEIN"/>
    <property type="match status" value="1"/>
</dbReference>
<dbReference type="InterPro" id="IPR011006">
    <property type="entry name" value="CheY-like_superfamily"/>
</dbReference>
<dbReference type="AlphaFoldDB" id="A0A3A8P6X9"/>
<dbReference type="SMART" id="SM00382">
    <property type="entry name" value="AAA"/>
    <property type="match status" value="1"/>
</dbReference>
<keyword evidence="5" id="KW-0804">Transcription</keyword>
<evidence type="ECO:0000259" key="9">
    <source>
        <dbReference type="PROSITE" id="PS50110"/>
    </source>
</evidence>
<dbReference type="Pfam" id="PF00072">
    <property type="entry name" value="Response_reg"/>
    <property type="match status" value="1"/>
</dbReference>
<dbReference type="SUPFAM" id="SSF46689">
    <property type="entry name" value="Homeodomain-like"/>
    <property type="match status" value="1"/>
</dbReference>
<evidence type="ECO:0000256" key="7">
    <source>
        <dbReference type="SAM" id="MobiDB-lite"/>
    </source>
</evidence>
<dbReference type="Gene3D" id="1.10.10.60">
    <property type="entry name" value="Homeodomain-like"/>
    <property type="match status" value="1"/>
</dbReference>
<dbReference type="CDD" id="cd00009">
    <property type="entry name" value="AAA"/>
    <property type="match status" value="1"/>
</dbReference>
<evidence type="ECO:0000313" key="10">
    <source>
        <dbReference type="EMBL" id="RKH52158.1"/>
    </source>
</evidence>
<accession>A0A3A8P6X9</accession>
<keyword evidence="3" id="KW-0805">Transcription regulation</keyword>
<dbReference type="InterPro" id="IPR027417">
    <property type="entry name" value="P-loop_NTPase"/>
</dbReference>
<evidence type="ECO:0000313" key="11">
    <source>
        <dbReference type="Proteomes" id="UP000272888"/>
    </source>
</evidence>
<evidence type="ECO:0000256" key="2">
    <source>
        <dbReference type="ARBA" id="ARBA00022840"/>
    </source>
</evidence>
<feature type="region of interest" description="Disordered" evidence="7">
    <location>
        <begin position="379"/>
        <end position="404"/>
    </location>
</feature>
<dbReference type="InterPro" id="IPR025944">
    <property type="entry name" value="Sigma_54_int_dom_CS"/>
</dbReference>
<keyword evidence="1" id="KW-0547">Nucleotide-binding</keyword>
<dbReference type="InterPro" id="IPR009057">
    <property type="entry name" value="Homeodomain-like_sf"/>
</dbReference>
<keyword evidence="2" id="KW-0067">ATP-binding</keyword>
<feature type="domain" description="Response regulatory" evidence="9">
    <location>
        <begin position="4"/>
        <end position="118"/>
    </location>
</feature>
<reference evidence="11" key="1">
    <citation type="submission" date="2018-09" db="EMBL/GenBank/DDBJ databases">
        <authorList>
            <person name="Livingstone P.G."/>
            <person name="Whitworth D.E."/>
        </authorList>
    </citation>
    <scope>NUCLEOTIDE SEQUENCE [LARGE SCALE GENOMIC DNA]</scope>
    <source>
        <strain evidence="11">CA051B</strain>
    </source>
</reference>
<feature type="modified residue" description="4-aspartylphosphate" evidence="6">
    <location>
        <position position="53"/>
    </location>
</feature>
<protein>
    <submittedName>
        <fullName evidence="10">Sigma-54-dependent Fis family transcriptional regulator</fullName>
    </submittedName>
</protein>
<gene>
    <name evidence="10" type="ORF">D7V93_28360</name>
</gene>
<organism evidence="10 11">
    <name type="scientific">Corallococcus llansteffanensis</name>
    <dbReference type="NCBI Taxonomy" id="2316731"/>
    <lineage>
        <taxon>Bacteria</taxon>
        <taxon>Pseudomonadati</taxon>
        <taxon>Myxococcota</taxon>
        <taxon>Myxococcia</taxon>
        <taxon>Myxococcales</taxon>
        <taxon>Cystobacterineae</taxon>
        <taxon>Myxococcaceae</taxon>
        <taxon>Corallococcus</taxon>
    </lineage>
</organism>
<dbReference type="GO" id="GO:0043565">
    <property type="term" value="F:sequence-specific DNA binding"/>
    <property type="evidence" value="ECO:0007669"/>
    <property type="project" value="InterPro"/>
</dbReference>
<dbReference type="RefSeq" id="WP_120646360.1">
    <property type="nucleotide sequence ID" value="NZ_RAWB01000365.1"/>
</dbReference>
<dbReference type="InterPro" id="IPR025662">
    <property type="entry name" value="Sigma_54_int_dom_ATP-bd_1"/>
</dbReference>
<evidence type="ECO:0000256" key="4">
    <source>
        <dbReference type="ARBA" id="ARBA00023125"/>
    </source>
</evidence>
<dbReference type="SUPFAM" id="SSF52172">
    <property type="entry name" value="CheY-like"/>
    <property type="match status" value="1"/>
</dbReference>
<comment type="caution">
    <text evidence="10">The sequence shown here is derived from an EMBL/GenBank/DDBJ whole genome shotgun (WGS) entry which is preliminary data.</text>
</comment>
<dbReference type="InterPro" id="IPR001789">
    <property type="entry name" value="Sig_transdc_resp-reg_receiver"/>
</dbReference>
<feature type="domain" description="Sigma-54 factor interaction" evidence="8">
    <location>
        <begin position="141"/>
        <end position="370"/>
    </location>
</feature>
<dbReference type="PANTHER" id="PTHR32071:SF117">
    <property type="entry name" value="PTS-DEPENDENT DIHYDROXYACETONE KINASE OPERON REGULATORY PROTEIN-RELATED"/>
    <property type="match status" value="1"/>
</dbReference>
<keyword evidence="4" id="KW-0238">DNA-binding</keyword>
<dbReference type="Pfam" id="PF00158">
    <property type="entry name" value="Sigma54_activat"/>
    <property type="match status" value="1"/>
</dbReference>
<dbReference type="SUPFAM" id="SSF52540">
    <property type="entry name" value="P-loop containing nucleoside triphosphate hydrolases"/>
    <property type="match status" value="1"/>
</dbReference>
<evidence type="ECO:0000256" key="6">
    <source>
        <dbReference type="PROSITE-ProRule" id="PRU00169"/>
    </source>
</evidence>
<keyword evidence="6" id="KW-0597">Phosphoprotein</keyword>
<dbReference type="Pfam" id="PF02954">
    <property type="entry name" value="HTH_8"/>
    <property type="match status" value="1"/>
</dbReference>
<dbReference type="PROSITE" id="PS00688">
    <property type="entry name" value="SIGMA54_INTERACT_3"/>
    <property type="match status" value="1"/>
</dbReference>
<dbReference type="InterPro" id="IPR058031">
    <property type="entry name" value="AAA_lid_NorR"/>
</dbReference>